<keyword evidence="7 10" id="KW-0496">Mitochondrion</keyword>
<dbReference type="Gene3D" id="1.10.287.810">
    <property type="entry name" value="Mitochondrial import inner membrane translocase subunit tim13 like domains"/>
    <property type="match status" value="1"/>
</dbReference>
<proteinExistence type="inferred from homology"/>
<dbReference type="OMA" id="KCIDNPG"/>
<name>A0A0M4ETE2_DROBS</name>
<keyword evidence="4" id="KW-0862">Zinc</keyword>
<dbReference type="SMR" id="A0A0M4ETE2"/>
<sequence length="81" mass="9596">MEHAAVSRRPLKRQQLLHRITVSCFKKCVNKPGASLLRAEEHCLLQCMERFMDSLKLVSRTYNRRLARERGKPWRYAGKIK</sequence>
<evidence type="ECO:0000256" key="1">
    <source>
        <dbReference type="ARBA" id="ARBA00006720"/>
    </source>
</evidence>
<dbReference type="AlphaFoldDB" id="A0A0M4ETE2"/>
<evidence type="ECO:0000256" key="7">
    <source>
        <dbReference type="ARBA" id="ARBA00023128"/>
    </source>
</evidence>
<dbReference type="STRING" id="30019.A0A0M4ETE2"/>
<evidence type="ECO:0000256" key="5">
    <source>
        <dbReference type="ARBA" id="ARBA00022927"/>
    </source>
</evidence>
<evidence type="ECO:0000313" key="13">
    <source>
        <dbReference type="Proteomes" id="UP000494163"/>
    </source>
</evidence>
<comment type="subcellular location">
    <subcellularLocation>
        <location evidence="10">Mitochondrion inner membrane</location>
        <topology evidence="10">Peripheral membrane protein</topology>
        <orientation evidence="10">Intermembrane side</orientation>
    </subcellularLocation>
</comment>
<evidence type="ECO:0000256" key="8">
    <source>
        <dbReference type="ARBA" id="ARBA00023157"/>
    </source>
</evidence>
<dbReference type="InterPro" id="IPR035427">
    <property type="entry name" value="Tim10-like_dom_sf"/>
</dbReference>
<dbReference type="EMBL" id="CP012528">
    <property type="protein sequence ID" value="ALC48160.1"/>
    <property type="molecule type" value="Genomic_DNA"/>
</dbReference>
<keyword evidence="8 10" id="KW-1015">Disulfide bond</keyword>
<keyword evidence="13" id="KW-1185">Reference proteome</keyword>
<evidence type="ECO:0000256" key="10">
    <source>
        <dbReference type="RuleBase" id="RU367043"/>
    </source>
</evidence>
<evidence type="ECO:0000256" key="4">
    <source>
        <dbReference type="ARBA" id="ARBA00022833"/>
    </source>
</evidence>
<evidence type="ECO:0000259" key="11">
    <source>
        <dbReference type="Pfam" id="PF02953"/>
    </source>
</evidence>
<comment type="function">
    <text evidence="10">Mitochondrial intermembrane chaperone that participates in the import and insertion of some multi-pass transmembrane proteins into the mitochondrial inner membrane. Also required for the transfer of beta-barrel precursors from the TOM complex to the sorting and assembly machinery (SAM complex) of the outer membrane. Acts as a chaperone-like protein that protects the hydrophobic precursors from aggregation and guide them through the mitochondrial intermembrane space.</text>
</comment>
<protein>
    <recommendedName>
        <fullName evidence="10">Mitochondrial import inner membrane translocase subunit</fullName>
    </recommendedName>
</protein>
<evidence type="ECO:0000313" key="12">
    <source>
        <dbReference type="EMBL" id="ALC48160.1"/>
    </source>
</evidence>
<keyword evidence="5 10" id="KW-0653">Protein transport</keyword>
<keyword evidence="6 10" id="KW-0811">Translocation</keyword>
<dbReference type="SUPFAM" id="SSF144122">
    <property type="entry name" value="Tim10-like"/>
    <property type="match status" value="1"/>
</dbReference>
<dbReference type="GO" id="GO:0045039">
    <property type="term" value="P:protein insertion into mitochondrial inner membrane"/>
    <property type="evidence" value="ECO:0007669"/>
    <property type="project" value="UniProtKB-ARBA"/>
</dbReference>
<keyword evidence="3" id="KW-0479">Metal-binding</keyword>
<dbReference type="InterPro" id="IPR004217">
    <property type="entry name" value="Tim10-like"/>
</dbReference>
<dbReference type="GO" id="GO:0005743">
    <property type="term" value="C:mitochondrial inner membrane"/>
    <property type="evidence" value="ECO:0007669"/>
    <property type="project" value="UniProtKB-SubCell"/>
</dbReference>
<gene>
    <name evidence="12" type="ORF">Dbus_chrXg16</name>
</gene>
<evidence type="ECO:0000256" key="6">
    <source>
        <dbReference type="ARBA" id="ARBA00023010"/>
    </source>
</evidence>
<dbReference type="GO" id="GO:0015031">
    <property type="term" value="P:protein transport"/>
    <property type="evidence" value="ECO:0007669"/>
    <property type="project" value="UniProtKB-KW"/>
</dbReference>
<evidence type="ECO:0000256" key="2">
    <source>
        <dbReference type="ARBA" id="ARBA00022448"/>
    </source>
</evidence>
<dbReference type="FunFam" id="1.10.287.810:FF:000001">
    <property type="entry name" value="mitochondrial import inner membrane translocase subunit TIM13"/>
    <property type="match status" value="1"/>
</dbReference>
<keyword evidence="10" id="KW-0999">Mitochondrion inner membrane</keyword>
<dbReference type="GO" id="GO:0046872">
    <property type="term" value="F:metal ion binding"/>
    <property type="evidence" value="ECO:0007669"/>
    <property type="project" value="UniProtKB-KW"/>
</dbReference>
<evidence type="ECO:0000256" key="9">
    <source>
        <dbReference type="ARBA" id="ARBA00023186"/>
    </source>
</evidence>
<keyword evidence="10" id="KW-0472">Membrane</keyword>
<dbReference type="GO" id="GO:0042719">
    <property type="term" value="C:mitochondrial intermembrane space chaperone complex"/>
    <property type="evidence" value="ECO:0007669"/>
    <property type="project" value="UniProtKB-ARBA"/>
</dbReference>
<reference evidence="12 13" key="1">
    <citation type="submission" date="2015-08" db="EMBL/GenBank/DDBJ databases">
        <title>Ancestral chromatin configuration constrains chromatin evolution on differentiating sex chromosomes in Drosophila.</title>
        <authorList>
            <person name="Zhou Q."/>
            <person name="Bachtrog D."/>
        </authorList>
    </citation>
    <scope>NUCLEOTIDE SEQUENCE [LARGE SCALE GENOMIC DNA]</scope>
    <source>
        <tissue evidence="12">Whole larvae</tissue>
    </source>
</reference>
<dbReference type="Proteomes" id="UP000494163">
    <property type="component" value="Chromosome X"/>
</dbReference>
<keyword evidence="9 10" id="KW-0143">Chaperone</keyword>
<comment type="subunit">
    <text evidence="10">Heterohexamer.</text>
</comment>
<evidence type="ECO:0000256" key="3">
    <source>
        <dbReference type="ARBA" id="ARBA00022723"/>
    </source>
</evidence>
<comment type="domain">
    <text evidence="10">The twin CX3C motif contains 4 conserved Cys residues that form 2 disulfide bonds in the mitochondrial intermembrane space.</text>
</comment>
<feature type="domain" description="Tim10-like" evidence="11">
    <location>
        <begin position="13"/>
        <end position="63"/>
    </location>
</feature>
<comment type="similarity">
    <text evidence="1 10">Belongs to the small Tim family.</text>
</comment>
<accession>A0A0M4ETE2</accession>
<keyword evidence="2 10" id="KW-0813">Transport</keyword>
<dbReference type="Pfam" id="PF02953">
    <property type="entry name" value="zf-Tim10_DDP"/>
    <property type="match status" value="1"/>
</dbReference>
<organism evidence="12 13">
    <name type="scientific">Drosophila busckii</name>
    <name type="common">Fruit fly</name>
    <dbReference type="NCBI Taxonomy" id="30019"/>
    <lineage>
        <taxon>Eukaryota</taxon>
        <taxon>Metazoa</taxon>
        <taxon>Ecdysozoa</taxon>
        <taxon>Arthropoda</taxon>
        <taxon>Hexapoda</taxon>
        <taxon>Insecta</taxon>
        <taxon>Pterygota</taxon>
        <taxon>Neoptera</taxon>
        <taxon>Endopterygota</taxon>
        <taxon>Diptera</taxon>
        <taxon>Brachycera</taxon>
        <taxon>Muscomorpha</taxon>
        <taxon>Ephydroidea</taxon>
        <taxon>Drosophilidae</taxon>
        <taxon>Drosophila</taxon>
    </lineage>
</organism>